<evidence type="ECO:0000313" key="1">
    <source>
        <dbReference type="EMBL" id="GGF81307.1"/>
    </source>
</evidence>
<reference evidence="1 2" key="1">
    <citation type="journal article" date="2019" name="Int. J. Syst. Evol. Microbiol.">
        <title>The Global Catalogue of Microorganisms (GCM) 10K type strain sequencing project: providing services to taxonomists for standard genome sequencing and annotation.</title>
        <authorList>
            <consortium name="The Broad Institute Genomics Platform"/>
            <consortium name="The Broad Institute Genome Sequencing Center for Infectious Disease"/>
            <person name="Wu L."/>
            <person name="Ma J."/>
        </authorList>
    </citation>
    <scope>NUCLEOTIDE SEQUENCE [LARGE SCALE GENOMIC DNA]</scope>
    <source>
        <strain evidence="1 2">CGMCC 1.12720</strain>
    </source>
</reference>
<comment type="caution">
    <text evidence="1">The sequence shown here is derived from an EMBL/GenBank/DDBJ whole genome shotgun (WGS) entry which is preliminary data.</text>
</comment>
<dbReference type="Proteomes" id="UP000605392">
    <property type="component" value="Unassembled WGS sequence"/>
</dbReference>
<name>A0ACB5PXI8_9BACT</name>
<proteinExistence type="predicted"/>
<gene>
    <name evidence="1" type="ORF">GCM10011375_40350</name>
</gene>
<organism evidence="1 2">
    <name type="scientific">Hymenobacter qilianensis</name>
    <dbReference type="NCBI Taxonomy" id="1385715"/>
    <lineage>
        <taxon>Bacteria</taxon>
        <taxon>Pseudomonadati</taxon>
        <taxon>Bacteroidota</taxon>
        <taxon>Cytophagia</taxon>
        <taxon>Cytophagales</taxon>
        <taxon>Hymenobacteraceae</taxon>
        <taxon>Hymenobacter</taxon>
    </lineage>
</organism>
<dbReference type="EMBL" id="BMFN01000007">
    <property type="protein sequence ID" value="GGF81307.1"/>
    <property type="molecule type" value="Genomic_DNA"/>
</dbReference>
<accession>A0ACB5PXI8</accession>
<sequence length="187" mass="21126">MSLIYPSLLRPNSTEALTISGHILTVPKVELQLRRWEGTPLSNTFGNKPLIYFGGQPVFAEVCIYELLRLSGWQARWVETYGAGAMTPNHFTRWADAGLAGQQHEPITDPTMLTLLHQIAQANGNTYAGCWDVVGWQGETVLFAELKRHKKDRIRPTQPRWLEAGLQLGLQPDNFLLVEWDFTILPS</sequence>
<evidence type="ECO:0000313" key="2">
    <source>
        <dbReference type="Proteomes" id="UP000605392"/>
    </source>
</evidence>
<keyword evidence="2" id="KW-1185">Reference proteome</keyword>
<protein>
    <submittedName>
        <fullName evidence="1">Uncharacterized protein</fullName>
    </submittedName>
</protein>